<keyword evidence="1" id="KW-0812">Transmembrane</keyword>
<name>A0A0D0J5R1_9PSED</name>
<reference evidence="2 3" key="1">
    <citation type="submission" date="2014-12" db="EMBL/GenBank/DDBJ databases">
        <title>16Stimator: statistical estimation of ribosomal gene copy numbers from draft genome assemblies.</title>
        <authorList>
            <person name="Perisin M.A."/>
            <person name="Vetter M."/>
            <person name="Gilbert J.A."/>
            <person name="Bergelson J."/>
        </authorList>
    </citation>
    <scope>NUCLEOTIDE SEQUENCE [LARGE SCALE GENOMIC DNA]</scope>
    <source>
        <strain evidence="2 3">MEJ086</strain>
    </source>
</reference>
<evidence type="ECO:0000313" key="2">
    <source>
        <dbReference type="EMBL" id="KIP90483.1"/>
    </source>
</evidence>
<sequence>MNFSSWTPKERLISAAFFAVAIGCLLYGFTSGVPPMSSEFFSMFAVVSLVIGLALTPSFMLQPLRESLGSNLSKPMRIALGFFCAFQLIAVIRVILG</sequence>
<dbReference type="OrthoDB" id="6958052at2"/>
<gene>
    <name evidence="2" type="ORF">RU08_23325</name>
</gene>
<evidence type="ECO:0000313" key="3">
    <source>
        <dbReference type="Proteomes" id="UP000032068"/>
    </source>
</evidence>
<feature type="transmembrane region" description="Helical" evidence="1">
    <location>
        <begin position="76"/>
        <end position="96"/>
    </location>
</feature>
<dbReference type="RefSeq" id="WP_042556256.1">
    <property type="nucleotide sequence ID" value="NZ_JXQW01000097.1"/>
</dbReference>
<accession>A0A0D0J5R1</accession>
<feature type="transmembrane region" description="Helical" evidence="1">
    <location>
        <begin position="12"/>
        <end position="29"/>
    </location>
</feature>
<comment type="caution">
    <text evidence="2">The sequence shown here is derived from an EMBL/GenBank/DDBJ whole genome shotgun (WGS) entry which is preliminary data.</text>
</comment>
<evidence type="ECO:0000256" key="1">
    <source>
        <dbReference type="SAM" id="Phobius"/>
    </source>
</evidence>
<dbReference type="EMBL" id="JXQW01000097">
    <property type="protein sequence ID" value="KIP90483.1"/>
    <property type="molecule type" value="Genomic_DNA"/>
</dbReference>
<keyword evidence="1" id="KW-1133">Transmembrane helix</keyword>
<dbReference type="AlphaFoldDB" id="A0A0D0J5R1"/>
<dbReference type="Proteomes" id="UP000032068">
    <property type="component" value="Unassembled WGS sequence"/>
</dbReference>
<proteinExistence type="predicted"/>
<feature type="transmembrane region" description="Helical" evidence="1">
    <location>
        <begin position="41"/>
        <end position="64"/>
    </location>
</feature>
<organism evidence="2 3">
    <name type="scientific">Pseudomonas fulva</name>
    <dbReference type="NCBI Taxonomy" id="47880"/>
    <lineage>
        <taxon>Bacteria</taxon>
        <taxon>Pseudomonadati</taxon>
        <taxon>Pseudomonadota</taxon>
        <taxon>Gammaproteobacteria</taxon>
        <taxon>Pseudomonadales</taxon>
        <taxon>Pseudomonadaceae</taxon>
        <taxon>Pseudomonas</taxon>
    </lineage>
</organism>
<keyword evidence="1" id="KW-0472">Membrane</keyword>
<protein>
    <submittedName>
        <fullName evidence="2">Uncharacterized protein</fullName>
    </submittedName>
</protein>